<dbReference type="GO" id="GO:0005737">
    <property type="term" value="C:cytoplasm"/>
    <property type="evidence" value="ECO:0007669"/>
    <property type="project" value="TreeGrafter"/>
</dbReference>
<dbReference type="Pfam" id="PF03328">
    <property type="entry name" value="HpcH_HpaI"/>
    <property type="match status" value="1"/>
</dbReference>
<reference evidence="5" key="2">
    <citation type="submission" date="2020-09" db="EMBL/GenBank/DDBJ databases">
        <authorList>
            <person name="Sun Q."/>
            <person name="Zhou Y."/>
        </authorList>
    </citation>
    <scope>NUCLEOTIDE SEQUENCE</scope>
    <source>
        <strain evidence="5">CGMCC 1.12777</strain>
    </source>
</reference>
<keyword evidence="6" id="KW-1185">Reference proteome</keyword>
<evidence type="ECO:0000256" key="3">
    <source>
        <dbReference type="ARBA" id="ARBA00023239"/>
    </source>
</evidence>
<gene>
    <name evidence="5" type="ORF">GCM10007096_15740</name>
</gene>
<keyword evidence="2" id="KW-0479">Metal-binding</keyword>
<dbReference type="RefSeq" id="WP_188496853.1">
    <property type="nucleotide sequence ID" value="NZ_BMFV01000009.1"/>
</dbReference>
<evidence type="ECO:0000313" key="5">
    <source>
        <dbReference type="EMBL" id="GGH79993.1"/>
    </source>
</evidence>
<comment type="caution">
    <text evidence="5">The sequence shown here is derived from an EMBL/GenBank/DDBJ whole genome shotgun (WGS) entry which is preliminary data.</text>
</comment>
<dbReference type="GO" id="GO:0046872">
    <property type="term" value="F:metal ion binding"/>
    <property type="evidence" value="ECO:0007669"/>
    <property type="project" value="UniProtKB-KW"/>
</dbReference>
<name>A0A8J2ZV69_9BACL</name>
<dbReference type="InterPro" id="IPR040442">
    <property type="entry name" value="Pyrv_kinase-like_dom_sf"/>
</dbReference>
<reference evidence="5" key="1">
    <citation type="journal article" date="2014" name="Int. J. Syst. Evol. Microbiol.">
        <title>Complete genome sequence of Corynebacterium casei LMG S-19264T (=DSM 44701T), isolated from a smear-ripened cheese.</title>
        <authorList>
            <consortium name="US DOE Joint Genome Institute (JGI-PGF)"/>
            <person name="Walter F."/>
            <person name="Albersmeier A."/>
            <person name="Kalinowski J."/>
            <person name="Ruckert C."/>
        </authorList>
    </citation>
    <scope>NUCLEOTIDE SEQUENCE</scope>
    <source>
        <strain evidence="5">CGMCC 1.12777</strain>
    </source>
</reference>
<dbReference type="InterPro" id="IPR005000">
    <property type="entry name" value="Aldolase/citrate-lyase_domain"/>
</dbReference>
<dbReference type="GO" id="GO:0016832">
    <property type="term" value="F:aldehyde-lyase activity"/>
    <property type="evidence" value="ECO:0007669"/>
    <property type="project" value="TreeGrafter"/>
</dbReference>
<dbReference type="SUPFAM" id="SSF51621">
    <property type="entry name" value="Phosphoenolpyruvate/pyruvate domain"/>
    <property type="match status" value="1"/>
</dbReference>
<dbReference type="PANTHER" id="PTHR30502">
    <property type="entry name" value="2-KETO-3-DEOXY-L-RHAMNONATE ALDOLASE"/>
    <property type="match status" value="1"/>
</dbReference>
<dbReference type="EMBL" id="BMFV01000009">
    <property type="protein sequence ID" value="GGH79993.1"/>
    <property type="molecule type" value="Genomic_DNA"/>
</dbReference>
<evidence type="ECO:0000313" key="6">
    <source>
        <dbReference type="Proteomes" id="UP000656813"/>
    </source>
</evidence>
<comment type="similarity">
    <text evidence="1">Belongs to the HpcH/HpaI aldolase family.</text>
</comment>
<evidence type="ECO:0000259" key="4">
    <source>
        <dbReference type="Pfam" id="PF03328"/>
    </source>
</evidence>
<protein>
    <submittedName>
        <fullName evidence="5">Aldolase</fullName>
    </submittedName>
</protein>
<keyword evidence="3" id="KW-0456">Lyase</keyword>
<proteinExistence type="inferred from homology"/>
<dbReference type="Proteomes" id="UP000656813">
    <property type="component" value="Unassembled WGS sequence"/>
</dbReference>
<evidence type="ECO:0000256" key="1">
    <source>
        <dbReference type="ARBA" id="ARBA00005568"/>
    </source>
</evidence>
<accession>A0A8J2ZV69</accession>
<feature type="domain" description="HpcH/HpaI aldolase/citrate lyase" evidence="4">
    <location>
        <begin position="22"/>
        <end position="235"/>
    </location>
</feature>
<organism evidence="5 6">
    <name type="scientific">Pullulanibacillus pueri</name>
    <dbReference type="NCBI Taxonomy" id="1437324"/>
    <lineage>
        <taxon>Bacteria</taxon>
        <taxon>Bacillati</taxon>
        <taxon>Bacillota</taxon>
        <taxon>Bacilli</taxon>
        <taxon>Bacillales</taxon>
        <taxon>Sporolactobacillaceae</taxon>
        <taxon>Pullulanibacillus</taxon>
    </lineage>
</organism>
<dbReference type="InterPro" id="IPR015813">
    <property type="entry name" value="Pyrv/PenolPyrv_kinase-like_dom"/>
</dbReference>
<sequence>MSILKNLKDSSSVYGTMLSEVNNVNIPRIFKEVGFDFYIIDCEHGYFNYNEVASLITVSKLLNLVVIVRIPKIDRECILKFLDMGADALLIPMVSSLDELKLIVDYSMYPPIGKRGVSTLRSHTNYKRIHLPEYMEMANKTISLLIQIETREGLNHINELASHPFIDGIIVGPNDLSVDLGIPGDYDNQHIKDAIQLVSQTAIKYNKWSGVISSNKKLLSQSKEIGMKFFSWSSELGMIKQSAADGLRQLK</sequence>
<dbReference type="PANTHER" id="PTHR30502:SF0">
    <property type="entry name" value="PHOSPHOENOLPYRUVATE CARBOXYLASE FAMILY PROTEIN"/>
    <property type="match status" value="1"/>
</dbReference>
<evidence type="ECO:0000256" key="2">
    <source>
        <dbReference type="ARBA" id="ARBA00022723"/>
    </source>
</evidence>
<dbReference type="Gene3D" id="3.20.20.60">
    <property type="entry name" value="Phosphoenolpyruvate-binding domains"/>
    <property type="match status" value="1"/>
</dbReference>
<dbReference type="InterPro" id="IPR050251">
    <property type="entry name" value="HpcH-HpaI_aldolase"/>
</dbReference>
<dbReference type="AlphaFoldDB" id="A0A8J2ZV69"/>